<sequence length="271" mass="30015">MGVDQFSNKSCLEESPSFKNRESKRLSLKRTVSFKKRIQCNGDHEFIHKIGSTAETPVLFSPKTVGGLDAAAVKVQKVYKSYRTRRNLADCAVVVEELCGHYHPTEENFMEFINFLEDHLVDLSNVKKFAVDEDNPSLKVTTNDGPKSDLVNISSANVPSVDTKNDSTTNINRSINVDSSRSIGKKPQFELRRALSSKWTTGTGPRISCVREYPADLQFQALEQVTLSPRKLMAGSSASCCPIPSPRPCPRIHLSPRVSNIGFPSPRLTGS</sequence>
<organism evidence="5 6">
    <name type="scientific">Apium graveolens</name>
    <name type="common">Celery</name>
    <dbReference type="NCBI Taxonomy" id="4045"/>
    <lineage>
        <taxon>Eukaryota</taxon>
        <taxon>Viridiplantae</taxon>
        <taxon>Streptophyta</taxon>
        <taxon>Embryophyta</taxon>
        <taxon>Tracheophyta</taxon>
        <taxon>Spermatophyta</taxon>
        <taxon>Magnoliopsida</taxon>
        <taxon>eudicotyledons</taxon>
        <taxon>Gunneridae</taxon>
        <taxon>Pentapetalae</taxon>
        <taxon>asterids</taxon>
        <taxon>campanulids</taxon>
        <taxon>Apiales</taxon>
        <taxon>Apiaceae</taxon>
        <taxon>Apioideae</taxon>
        <taxon>apioid superclade</taxon>
        <taxon>Apieae</taxon>
        <taxon>Apium</taxon>
    </lineage>
</organism>
<accession>A0A6L5BCW7</accession>
<gene>
    <name evidence="5" type="ORF">AG4045_010647</name>
</gene>
<dbReference type="PANTHER" id="PTHR31250">
    <property type="entry name" value="IQ DOMAIN-CONTAINING PROTEIN IQM3"/>
    <property type="match status" value="1"/>
</dbReference>
<comment type="subcellular location">
    <subcellularLocation>
        <location evidence="2">Cytoplasm</location>
    </subcellularLocation>
    <subcellularLocation>
        <location evidence="1">Nucleus</location>
    </subcellularLocation>
</comment>
<evidence type="ECO:0000256" key="3">
    <source>
        <dbReference type="ARBA" id="ARBA00022490"/>
    </source>
</evidence>
<keyword evidence="6" id="KW-1185">Reference proteome</keyword>
<dbReference type="InterPro" id="IPR044159">
    <property type="entry name" value="IQM"/>
</dbReference>
<evidence type="ECO:0000313" key="6">
    <source>
        <dbReference type="Proteomes" id="UP000593563"/>
    </source>
</evidence>
<dbReference type="GO" id="GO:0005634">
    <property type="term" value="C:nucleus"/>
    <property type="evidence" value="ECO:0007669"/>
    <property type="project" value="UniProtKB-SubCell"/>
</dbReference>
<dbReference type="AlphaFoldDB" id="A0A6L5BCW7"/>
<evidence type="ECO:0000256" key="1">
    <source>
        <dbReference type="ARBA" id="ARBA00004123"/>
    </source>
</evidence>
<dbReference type="PANTHER" id="PTHR31250:SF27">
    <property type="entry name" value="IQ DOMAIN-CONTAINING PROTEIN IQM5"/>
    <property type="match status" value="1"/>
</dbReference>
<protein>
    <submittedName>
        <fullName evidence="5">Uncharacterized protein</fullName>
    </submittedName>
</protein>
<proteinExistence type="predicted"/>
<keyword evidence="3" id="KW-0963">Cytoplasm</keyword>
<dbReference type="GO" id="GO:0005737">
    <property type="term" value="C:cytoplasm"/>
    <property type="evidence" value="ECO:0007669"/>
    <property type="project" value="UniProtKB-SubCell"/>
</dbReference>
<keyword evidence="4" id="KW-0539">Nucleus</keyword>
<dbReference type="EMBL" id="WRXP01002144">
    <property type="protein sequence ID" value="KAF1001894.1"/>
    <property type="molecule type" value="Genomic_DNA"/>
</dbReference>
<evidence type="ECO:0000256" key="4">
    <source>
        <dbReference type="ARBA" id="ARBA00023242"/>
    </source>
</evidence>
<evidence type="ECO:0000313" key="5">
    <source>
        <dbReference type="EMBL" id="KAF1001894.1"/>
    </source>
</evidence>
<dbReference type="Proteomes" id="UP000593563">
    <property type="component" value="Unassembled WGS sequence"/>
</dbReference>
<evidence type="ECO:0000256" key="2">
    <source>
        <dbReference type="ARBA" id="ARBA00004496"/>
    </source>
</evidence>
<comment type="caution">
    <text evidence="5">The sequence shown here is derived from an EMBL/GenBank/DDBJ whole genome shotgun (WGS) entry which is preliminary data.</text>
</comment>
<name>A0A6L5BCW7_APIGR</name>
<reference evidence="5" key="1">
    <citation type="submission" date="2020-01" db="EMBL/GenBank/DDBJ databases">
        <title>The Celery Genome Sequence Reveals Sequential Paleo-tetraploidization, Resistance Gene Elimination, Karyotype Evolution, and Functional Innovation in Apiales.</title>
        <authorList>
            <person name="Song X."/>
        </authorList>
    </citation>
    <scope>NUCLEOTIDE SEQUENCE</scope>
    <source>
        <tissue evidence="5">Leaf</tissue>
    </source>
</reference>